<dbReference type="Proteomes" id="UP000236488">
    <property type="component" value="Unassembled WGS sequence"/>
</dbReference>
<dbReference type="Proteomes" id="UP000789325">
    <property type="component" value="Unassembled WGS sequence"/>
</dbReference>
<evidence type="ECO:0000313" key="3">
    <source>
        <dbReference type="EMBL" id="PNV64897.1"/>
    </source>
</evidence>
<organism evidence="3 4">
    <name type="scientific">Rubneribacter badeniensis</name>
    <dbReference type="NCBI Taxonomy" id="2070688"/>
    <lineage>
        <taxon>Bacteria</taxon>
        <taxon>Bacillati</taxon>
        <taxon>Actinomycetota</taxon>
        <taxon>Coriobacteriia</taxon>
        <taxon>Eggerthellales</taxon>
        <taxon>Eggerthellaceae</taxon>
        <taxon>Rubneribacter</taxon>
    </lineage>
</organism>
<dbReference type="AlphaFoldDB" id="A0A2K2U3J8"/>
<feature type="compositionally biased region" description="Acidic residues" evidence="1">
    <location>
        <begin position="14"/>
        <end position="33"/>
    </location>
</feature>
<accession>A0A2K2U3J8</accession>
<gene>
    <name evidence="3" type="ORF">C2L80_09490</name>
    <name evidence="2" type="ORF">K8V16_00555</name>
</gene>
<evidence type="ECO:0000313" key="4">
    <source>
        <dbReference type="Proteomes" id="UP000236488"/>
    </source>
</evidence>
<sequence>MTHDSTKFNLSPSDELDEFDPLADGADDEDADAADGLAAAPGSAEGALAHASDNGRPAPADERPAEERTADLLASMAPRRKVLLSILAHCFEPRPVAQVNALVDELQQNNFSVYSAANLCALLEKAGALERVTADGQPADDVESEPRVVVVDGVEYLEAGDPVEVCWLATDAGRAAVEADKPLERLRDLLDHDAAYLPIYKRILALCAAEGGAKTPDINAAVDNDLLVQKPRFYAPHFVDKLEKCDALAWQKAWVVTEVGRAGLEMLADVVDKPANGTKTPATADEKE</sequence>
<feature type="region of interest" description="Disordered" evidence="1">
    <location>
        <begin position="1"/>
        <end position="66"/>
    </location>
</feature>
<protein>
    <submittedName>
        <fullName evidence="3">Uncharacterized protein</fullName>
    </submittedName>
</protein>
<dbReference type="EMBL" id="PPEL01000060">
    <property type="protein sequence ID" value="PNV64897.1"/>
    <property type="molecule type" value="Genomic_DNA"/>
</dbReference>
<name>A0A2K2U3J8_9ACTN</name>
<reference evidence="2" key="3">
    <citation type="submission" date="2021-09" db="EMBL/GenBank/DDBJ databases">
        <authorList>
            <person name="Gilroy R."/>
        </authorList>
    </citation>
    <scope>NUCLEOTIDE SEQUENCE</scope>
    <source>
        <strain evidence="2">USAMLcec12-2067</strain>
    </source>
</reference>
<evidence type="ECO:0000313" key="2">
    <source>
        <dbReference type="EMBL" id="HJH42271.1"/>
    </source>
</evidence>
<comment type="caution">
    <text evidence="3">The sequence shown here is derived from an EMBL/GenBank/DDBJ whole genome shotgun (WGS) entry which is preliminary data.</text>
</comment>
<proteinExistence type="predicted"/>
<reference evidence="2" key="2">
    <citation type="journal article" date="2021" name="PeerJ">
        <title>Extensive microbial diversity within the chicken gut microbiome revealed by metagenomics and culture.</title>
        <authorList>
            <person name="Gilroy R."/>
            <person name="Ravi A."/>
            <person name="Getino M."/>
            <person name="Pursley I."/>
            <person name="Horton D.L."/>
            <person name="Alikhan N.F."/>
            <person name="Baker D."/>
            <person name="Gharbi K."/>
            <person name="Hall N."/>
            <person name="Watson M."/>
            <person name="Adriaenssens E.M."/>
            <person name="Foster-Nyarko E."/>
            <person name="Jarju S."/>
            <person name="Secka A."/>
            <person name="Antonio M."/>
            <person name="Oren A."/>
            <person name="Chaudhuri R.R."/>
            <person name="La Ragione R."/>
            <person name="Hildebrand F."/>
            <person name="Pallen M.J."/>
        </authorList>
    </citation>
    <scope>NUCLEOTIDE SEQUENCE</scope>
    <source>
        <strain evidence="2">USAMLcec12-2067</strain>
    </source>
</reference>
<reference evidence="3 4" key="1">
    <citation type="journal article" date="2018" name="Int. J. Syst. Evol. Microbiol.">
        <title>Rubneribacter badeniensis gen. nov., sp. nov. and Enteroscipio rubneri gen. nov., sp. nov., new members of the Eggerthellaceae isolated from human faeces.</title>
        <authorList>
            <person name="Danylec N."/>
            <person name="Gobl A."/>
            <person name="Stoll D.A."/>
            <person name="Hetzer B."/>
            <person name="Kulling S.E."/>
            <person name="Huch M."/>
        </authorList>
    </citation>
    <scope>NUCLEOTIDE SEQUENCE [LARGE SCALE GENOMIC DNA]</scope>
    <source>
        <strain evidence="3 4">ResAG-85</strain>
    </source>
</reference>
<evidence type="ECO:0000256" key="1">
    <source>
        <dbReference type="SAM" id="MobiDB-lite"/>
    </source>
</evidence>
<feature type="compositionally biased region" description="Low complexity" evidence="1">
    <location>
        <begin position="34"/>
        <end position="51"/>
    </location>
</feature>
<dbReference type="RefSeq" id="WP_092197304.1">
    <property type="nucleotide sequence ID" value="NZ_PPEL01000060.1"/>
</dbReference>
<dbReference type="EMBL" id="DYZL01000012">
    <property type="protein sequence ID" value="HJH42271.1"/>
    <property type="molecule type" value="Genomic_DNA"/>
</dbReference>
<keyword evidence="4" id="KW-1185">Reference proteome</keyword>